<evidence type="ECO:0000313" key="2">
    <source>
        <dbReference type="EMBL" id="GFY14009.1"/>
    </source>
</evidence>
<dbReference type="AlphaFoldDB" id="A0A8X6SHW3"/>
<evidence type="ECO:0000313" key="3">
    <source>
        <dbReference type="Proteomes" id="UP000887159"/>
    </source>
</evidence>
<dbReference type="Proteomes" id="UP000887159">
    <property type="component" value="Unassembled WGS sequence"/>
</dbReference>
<evidence type="ECO:0000256" key="1">
    <source>
        <dbReference type="SAM" id="MobiDB-lite"/>
    </source>
</evidence>
<keyword evidence="3" id="KW-1185">Reference proteome</keyword>
<proteinExistence type="predicted"/>
<protein>
    <submittedName>
        <fullName evidence="2">Uncharacterized protein</fullName>
    </submittedName>
</protein>
<feature type="region of interest" description="Disordered" evidence="1">
    <location>
        <begin position="1"/>
        <end position="30"/>
    </location>
</feature>
<accession>A0A8X6SHW3</accession>
<sequence>MSGERIPQYFRASRGDMDGETGSMTRSSAPYHETTILRGRSRTKLQEVGGPWPPPVFSPSKLGWNRANSYSHLHGAQS</sequence>
<reference evidence="2" key="1">
    <citation type="submission" date="2020-08" db="EMBL/GenBank/DDBJ databases">
        <title>Multicomponent nature underlies the extraordinary mechanical properties of spider dragline silk.</title>
        <authorList>
            <person name="Kono N."/>
            <person name="Nakamura H."/>
            <person name="Mori M."/>
            <person name="Yoshida Y."/>
            <person name="Ohtoshi R."/>
            <person name="Malay A.D."/>
            <person name="Moran D.A.P."/>
            <person name="Tomita M."/>
            <person name="Numata K."/>
            <person name="Arakawa K."/>
        </authorList>
    </citation>
    <scope>NUCLEOTIDE SEQUENCE</scope>
</reference>
<gene>
    <name evidence="2" type="ORF">TNCV_1296701</name>
</gene>
<name>A0A8X6SHW3_TRICX</name>
<dbReference type="EMBL" id="BMAU01021325">
    <property type="protein sequence ID" value="GFY14009.1"/>
    <property type="molecule type" value="Genomic_DNA"/>
</dbReference>
<organism evidence="2 3">
    <name type="scientific">Trichonephila clavipes</name>
    <name type="common">Golden silk orbweaver</name>
    <name type="synonym">Nephila clavipes</name>
    <dbReference type="NCBI Taxonomy" id="2585209"/>
    <lineage>
        <taxon>Eukaryota</taxon>
        <taxon>Metazoa</taxon>
        <taxon>Ecdysozoa</taxon>
        <taxon>Arthropoda</taxon>
        <taxon>Chelicerata</taxon>
        <taxon>Arachnida</taxon>
        <taxon>Araneae</taxon>
        <taxon>Araneomorphae</taxon>
        <taxon>Entelegynae</taxon>
        <taxon>Araneoidea</taxon>
        <taxon>Nephilidae</taxon>
        <taxon>Trichonephila</taxon>
    </lineage>
</organism>
<comment type="caution">
    <text evidence="2">The sequence shown here is derived from an EMBL/GenBank/DDBJ whole genome shotgun (WGS) entry which is preliminary data.</text>
</comment>